<sequence length="94" mass="11249">MTMMYTSTRKNELRRCPPRISVTTLVLSSRMTFLINLRMRMRNLMLKVRMMITRMKMLLVTILERKMMEGTQGCYKQLLACQVRLFKNHDMIGL</sequence>
<dbReference type="Proteomes" id="UP000053555">
    <property type="component" value="Unassembled WGS sequence"/>
</dbReference>
<accession>A0A0B2P632</accession>
<dbReference type="AlphaFoldDB" id="A0A0B2P632"/>
<proteinExistence type="predicted"/>
<gene>
    <name evidence="1" type="ORF">glysoja_050214</name>
</gene>
<organism evidence="1">
    <name type="scientific">Glycine soja</name>
    <name type="common">Wild soybean</name>
    <dbReference type="NCBI Taxonomy" id="3848"/>
    <lineage>
        <taxon>Eukaryota</taxon>
        <taxon>Viridiplantae</taxon>
        <taxon>Streptophyta</taxon>
        <taxon>Embryophyta</taxon>
        <taxon>Tracheophyta</taxon>
        <taxon>Spermatophyta</taxon>
        <taxon>Magnoliopsida</taxon>
        <taxon>eudicotyledons</taxon>
        <taxon>Gunneridae</taxon>
        <taxon>Pentapetalae</taxon>
        <taxon>rosids</taxon>
        <taxon>fabids</taxon>
        <taxon>Fabales</taxon>
        <taxon>Fabaceae</taxon>
        <taxon>Papilionoideae</taxon>
        <taxon>50 kb inversion clade</taxon>
        <taxon>NPAAA clade</taxon>
        <taxon>indigoferoid/millettioid clade</taxon>
        <taxon>Phaseoleae</taxon>
        <taxon>Glycine</taxon>
        <taxon>Glycine subgen. Soja</taxon>
    </lineage>
</organism>
<protein>
    <submittedName>
        <fullName evidence="1">Uncharacterized protein</fullName>
    </submittedName>
</protein>
<dbReference type="EMBL" id="KN669122">
    <property type="protein sequence ID" value="KHN04686.1"/>
    <property type="molecule type" value="Genomic_DNA"/>
</dbReference>
<name>A0A0B2P632_GLYSO</name>
<evidence type="ECO:0000313" key="1">
    <source>
        <dbReference type="EMBL" id="KHN04686.1"/>
    </source>
</evidence>
<reference evidence="1" key="1">
    <citation type="submission" date="2014-07" db="EMBL/GenBank/DDBJ databases">
        <title>Identification of a novel salt tolerance gene in wild soybean by whole-genome sequencing.</title>
        <authorList>
            <person name="Lam H.-M."/>
            <person name="Qi X."/>
            <person name="Li M.-W."/>
            <person name="Liu X."/>
            <person name="Xie M."/>
            <person name="Ni M."/>
            <person name="Xu X."/>
        </authorList>
    </citation>
    <scope>NUCLEOTIDE SEQUENCE [LARGE SCALE GENOMIC DNA]</scope>
    <source>
        <tissue evidence="1">Root</tissue>
    </source>
</reference>